<feature type="domain" description="VOC" evidence="2">
    <location>
        <begin position="10"/>
        <end position="136"/>
    </location>
</feature>
<dbReference type="EMBL" id="CAADFK010000077">
    <property type="protein sequence ID" value="VFK15394.1"/>
    <property type="molecule type" value="Genomic_DNA"/>
</dbReference>
<evidence type="ECO:0000256" key="1">
    <source>
        <dbReference type="ARBA" id="ARBA00022723"/>
    </source>
</evidence>
<dbReference type="Pfam" id="PF13669">
    <property type="entry name" value="Glyoxalase_4"/>
    <property type="match status" value="1"/>
</dbReference>
<proteinExistence type="predicted"/>
<dbReference type="AlphaFoldDB" id="A0A450WEF1"/>
<dbReference type="GO" id="GO:0046872">
    <property type="term" value="F:metal ion binding"/>
    <property type="evidence" value="ECO:0007669"/>
    <property type="project" value="UniProtKB-KW"/>
</dbReference>
<dbReference type="InterPro" id="IPR051785">
    <property type="entry name" value="MMCE/EMCE_epimerase"/>
</dbReference>
<dbReference type="PROSITE" id="PS51819">
    <property type="entry name" value="VOC"/>
    <property type="match status" value="1"/>
</dbReference>
<dbReference type="PANTHER" id="PTHR43048">
    <property type="entry name" value="METHYLMALONYL-COA EPIMERASE"/>
    <property type="match status" value="1"/>
</dbReference>
<dbReference type="GO" id="GO:0004493">
    <property type="term" value="F:methylmalonyl-CoA epimerase activity"/>
    <property type="evidence" value="ECO:0007669"/>
    <property type="project" value="TreeGrafter"/>
</dbReference>
<dbReference type="Gene3D" id="3.10.180.10">
    <property type="entry name" value="2,3-Dihydroxybiphenyl 1,2-Dioxygenase, domain 1"/>
    <property type="match status" value="1"/>
</dbReference>
<dbReference type="InterPro" id="IPR029068">
    <property type="entry name" value="Glyas_Bleomycin-R_OHBP_Dase"/>
</dbReference>
<keyword evidence="1" id="KW-0479">Metal-binding</keyword>
<dbReference type="GO" id="GO:0016829">
    <property type="term" value="F:lyase activity"/>
    <property type="evidence" value="ECO:0007669"/>
    <property type="project" value="UniProtKB-KW"/>
</dbReference>
<evidence type="ECO:0000259" key="2">
    <source>
        <dbReference type="PROSITE" id="PS51819"/>
    </source>
</evidence>
<organism evidence="3">
    <name type="scientific">Candidatus Kentrum sp. LPFa</name>
    <dbReference type="NCBI Taxonomy" id="2126335"/>
    <lineage>
        <taxon>Bacteria</taxon>
        <taxon>Pseudomonadati</taxon>
        <taxon>Pseudomonadota</taxon>
        <taxon>Gammaproteobacteria</taxon>
        <taxon>Candidatus Kentrum</taxon>
    </lineage>
</organism>
<accession>A0A450WEF1</accession>
<gene>
    <name evidence="3" type="ORF">BECKLPF1236B_GA0070989_10772</name>
</gene>
<keyword evidence="3" id="KW-0456">Lyase</keyword>
<protein>
    <submittedName>
        <fullName evidence="3">Lactoylglutathione lyase</fullName>
    </submittedName>
</protein>
<evidence type="ECO:0000313" key="3">
    <source>
        <dbReference type="EMBL" id="VFK15394.1"/>
    </source>
</evidence>
<dbReference type="PANTHER" id="PTHR43048:SF3">
    <property type="entry name" value="METHYLMALONYL-COA EPIMERASE, MITOCHONDRIAL"/>
    <property type="match status" value="1"/>
</dbReference>
<name>A0A450WEF1_9GAMM</name>
<dbReference type="GO" id="GO:0046491">
    <property type="term" value="P:L-methylmalonyl-CoA metabolic process"/>
    <property type="evidence" value="ECO:0007669"/>
    <property type="project" value="TreeGrafter"/>
</dbReference>
<dbReference type="InterPro" id="IPR037523">
    <property type="entry name" value="VOC_core"/>
</dbReference>
<dbReference type="SUPFAM" id="SSF54593">
    <property type="entry name" value="Glyoxalase/Bleomycin resistance protein/Dihydroxybiphenyl dioxygenase"/>
    <property type="match status" value="1"/>
</dbReference>
<reference evidence="3" key="1">
    <citation type="submission" date="2019-02" db="EMBL/GenBank/DDBJ databases">
        <authorList>
            <person name="Gruber-Vodicka R. H."/>
            <person name="Seah K. B. B."/>
        </authorList>
    </citation>
    <scope>NUCLEOTIDE SEQUENCE</scope>
    <source>
        <strain evidence="3">BECK_S313</strain>
    </source>
</reference>
<sequence>MSNRPFKVLGIQQIAIGGPDKEKMKKLWIDSLGLTITGNFKSERENVDEDIAALGSGAMKVEVDLMQPVDPEKKPQVHKTPLNHIGLWIDDLPVAVEWLSANGVRFAPGGIRKGAAGFDITFLHPKGNDEFPISGEGVLIELVQAPPEVISAYAALTG</sequence>